<evidence type="ECO:0000313" key="8">
    <source>
        <dbReference type="EMBL" id="GAN60022.1"/>
    </source>
</evidence>
<feature type="compositionally biased region" description="Polar residues" evidence="3">
    <location>
        <begin position="1"/>
        <end position="18"/>
    </location>
</feature>
<dbReference type="InterPro" id="IPR058624">
    <property type="entry name" value="MdtA-like_HH"/>
</dbReference>
<gene>
    <name evidence="8" type="ORF">Abci_008_155</name>
    <name evidence="9" type="ORF">ACI01nite_02440</name>
</gene>
<evidence type="ECO:0000313" key="9">
    <source>
        <dbReference type="EMBL" id="GEL57642.1"/>
    </source>
</evidence>
<keyword evidence="4" id="KW-1133">Transmembrane helix</keyword>
<dbReference type="Gene3D" id="2.40.30.170">
    <property type="match status" value="1"/>
</dbReference>
<proteinExistence type="inferred from homology"/>
<dbReference type="NCBIfam" id="TIGR01730">
    <property type="entry name" value="RND_mfp"/>
    <property type="match status" value="1"/>
</dbReference>
<keyword evidence="4" id="KW-0812">Transmembrane</keyword>
<dbReference type="EMBL" id="BJVU01000001">
    <property type="protein sequence ID" value="GEL57642.1"/>
    <property type="molecule type" value="Genomic_DNA"/>
</dbReference>
<dbReference type="Proteomes" id="UP000032671">
    <property type="component" value="Unassembled WGS sequence"/>
</dbReference>
<dbReference type="GO" id="GO:0015562">
    <property type="term" value="F:efflux transmembrane transporter activity"/>
    <property type="evidence" value="ECO:0007669"/>
    <property type="project" value="TreeGrafter"/>
</dbReference>
<keyword evidence="4" id="KW-0472">Membrane</keyword>
<dbReference type="InterPro" id="IPR058625">
    <property type="entry name" value="MdtA-like_BSH"/>
</dbReference>
<feature type="domain" description="Multidrug resistance protein MdtA-like alpha-helical hairpin" evidence="5">
    <location>
        <begin position="132"/>
        <end position="192"/>
    </location>
</feature>
<dbReference type="Gene3D" id="1.10.287.470">
    <property type="entry name" value="Helix hairpin bin"/>
    <property type="match status" value="1"/>
</dbReference>
<accession>A0A6N3SKQ9</accession>
<feature type="region of interest" description="Disordered" evidence="3">
    <location>
        <begin position="1"/>
        <end position="27"/>
    </location>
</feature>
<organism evidence="8 10">
    <name type="scientific">Acetobacter cibinongensis</name>
    <dbReference type="NCBI Taxonomy" id="146475"/>
    <lineage>
        <taxon>Bacteria</taxon>
        <taxon>Pseudomonadati</taxon>
        <taxon>Pseudomonadota</taxon>
        <taxon>Alphaproteobacteria</taxon>
        <taxon>Acetobacterales</taxon>
        <taxon>Acetobacteraceae</taxon>
        <taxon>Acetobacter</taxon>
    </lineage>
</organism>
<evidence type="ECO:0000256" key="2">
    <source>
        <dbReference type="SAM" id="Coils"/>
    </source>
</evidence>
<dbReference type="PANTHER" id="PTHR30469:SF37">
    <property type="entry name" value="RAGD PROTEIN"/>
    <property type="match status" value="1"/>
</dbReference>
<reference evidence="8 10" key="1">
    <citation type="submission" date="2012-11" db="EMBL/GenBank/DDBJ databases">
        <title>Whole genome sequence of Acetobacter cibinongensis 4H-1.</title>
        <authorList>
            <person name="Azuma Y."/>
            <person name="Higashiura N."/>
            <person name="Hirakawa H."/>
            <person name="Matsushita K."/>
        </authorList>
    </citation>
    <scope>NUCLEOTIDE SEQUENCE [LARGE SCALE GENOMIC DNA]</scope>
    <source>
        <strain evidence="8 10">4H-1</strain>
    </source>
</reference>
<dbReference type="InterPro" id="IPR006143">
    <property type="entry name" value="RND_pump_MFP"/>
</dbReference>
<feature type="domain" description="Multidrug resistance protein MdtA-like barrel-sandwich hybrid" evidence="6">
    <location>
        <begin position="94"/>
        <end position="227"/>
    </location>
</feature>
<dbReference type="PANTHER" id="PTHR30469">
    <property type="entry name" value="MULTIDRUG RESISTANCE PROTEIN MDTA"/>
    <property type="match status" value="1"/>
</dbReference>
<comment type="similarity">
    <text evidence="1">Belongs to the membrane fusion protein (MFP) (TC 8.A.1) family.</text>
</comment>
<dbReference type="Pfam" id="PF25917">
    <property type="entry name" value="BSH_RND"/>
    <property type="match status" value="1"/>
</dbReference>
<keyword evidence="2" id="KW-0175">Coiled coil</keyword>
<dbReference type="GO" id="GO:1990281">
    <property type="term" value="C:efflux pump complex"/>
    <property type="evidence" value="ECO:0007669"/>
    <property type="project" value="TreeGrafter"/>
</dbReference>
<dbReference type="Gene3D" id="2.40.420.20">
    <property type="match status" value="1"/>
</dbReference>
<dbReference type="Gene3D" id="2.40.50.100">
    <property type="match status" value="1"/>
</dbReference>
<evidence type="ECO:0000256" key="4">
    <source>
        <dbReference type="SAM" id="Phobius"/>
    </source>
</evidence>
<evidence type="ECO:0000259" key="7">
    <source>
        <dbReference type="Pfam" id="PF25954"/>
    </source>
</evidence>
<protein>
    <submittedName>
        <fullName evidence="8">Multidrug resistance efflux pump</fullName>
    </submittedName>
    <submittedName>
        <fullName evidence="9">RND transporter MFP subunit</fullName>
    </submittedName>
</protein>
<dbReference type="Proteomes" id="UP000321891">
    <property type="component" value="Unassembled WGS sequence"/>
</dbReference>
<evidence type="ECO:0000259" key="5">
    <source>
        <dbReference type="Pfam" id="PF25876"/>
    </source>
</evidence>
<evidence type="ECO:0000313" key="11">
    <source>
        <dbReference type="Proteomes" id="UP000321891"/>
    </source>
</evidence>
<evidence type="ECO:0000256" key="1">
    <source>
        <dbReference type="ARBA" id="ARBA00009477"/>
    </source>
</evidence>
<dbReference type="Pfam" id="PF25954">
    <property type="entry name" value="Beta-barrel_RND_2"/>
    <property type="match status" value="1"/>
</dbReference>
<dbReference type="SUPFAM" id="SSF111369">
    <property type="entry name" value="HlyD-like secretion proteins"/>
    <property type="match status" value="1"/>
</dbReference>
<dbReference type="InterPro" id="IPR058792">
    <property type="entry name" value="Beta-barrel_RND_2"/>
</dbReference>
<keyword evidence="11" id="KW-1185">Reference proteome</keyword>
<name>A0A0D6N1Z1_9PROT</name>
<evidence type="ECO:0000256" key="3">
    <source>
        <dbReference type="SAM" id="MobiDB-lite"/>
    </source>
</evidence>
<feature type="transmembrane region" description="Helical" evidence="4">
    <location>
        <begin position="29"/>
        <end position="47"/>
    </location>
</feature>
<feature type="domain" description="CusB-like beta-barrel" evidence="7">
    <location>
        <begin position="252"/>
        <end position="323"/>
    </location>
</feature>
<dbReference type="Pfam" id="PF25876">
    <property type="entry name" value="HH_MFP_RND"/>
    <property type="match status" value="1"/>
</dbReference>
<dbReference type="STRING" id="1231339.Abci_008_155"/>
<dbReference type="EMBL" id="BAMV01000008">
    <property type="protein sequence ID" value="GAN60022.1"/>
    <property type="molecule type" value="Genomic_DNA"/>
</dbReference>
<evidence type="ECO:0000259" key="6">
    <source>
        <dbReference type="Pfam" id="PF25917"/>
    </source>
</evidence>
<comment type="caution">
    <text evidence="8">The sequence shown here is derived from an EMBL/GenBank/DDBJ whole genome shotgun (WGS) entry which is preliminary data.</text>
</comment>
<feature type="coiled-coil region" evidence="2">
    <location>
        <begin position="166"/>
        <end position="198"/>
    </location>
</feature>
<reference evidence="9 11" key="2">
    <citation type="submission" date="2019-07" db="EMBL/GenBank/DDBJ databases">
        <title>Whole genome shotgun sequence of Acetobacter cibinongensis NBRC 16605.</title>
        <authorList>
            <person name="Hosoyama A."/>
            <person name="Uohara A."/>
            <person name="Ohji S."/>
            <person name="Ichikawa N."/>
        </authorList>
    </citation>
    <scope>NUCLEOTIDE SEQUENCE [LARGE SCALE GENOMIC DNA]</scope>
    <source>
        <strain evidence="9 11">NBRC 16605</strain>
    </source>
</reference>
<accession>A0A0D6N1Z1</accession>
<dbReference type="AlphaFoldDB" id="A0A0D6N1Z1"/>
<dbReference type="RefSeq" id="WP_048838087.1">
    <property type="nucleotide sequence ID" value="NZ_BAMV01000008.1"/>
</dbReference>
<feature type="region of interest" description="Disordered" evidence="3">
    <location>
        <begin position="400"/>
        <end position="445"/>
    </location>
</feature>
<evidence type="ECO:0000313" key="10">
    <source>
        <dbReference type="Proteomes" id="UP000032671"/>
    </source>
</evidence>
<sequence length="445" mass="47636">MSAQNYGSHDQNGPHDSQTPPPSPPRRKLALVLVGGAAVVLAVAGIVSRHSHYMNLAQEMAIESIPAVQVITPQPGPNERRLSLPANIAAWYQAPIYAQVSGYVKMWYKDFGAVVKAGDVLAEIDTPGLDAQYAAAKANLNVAQARYKLAQITAKRWKALQGTQAVSQQEVDVQAANAEAQKAQVEAAEHDVERYAALEGFKRIVAPFDGVVTSRFADVGDYVNAGRGDVDAHGNATELFSVADVHAMRVFVAVPQDYADIISPRLEADLEVPQYPGRKFKARFLATATAFNASTRTVTTELTLDNKSGELWPNSYATARFRAPGDTNMLILPEGALVFRAEGTQVALVDETDHVHLVNVTVGTNLGTTLQILSGVKKTDRIINNPSAGLLDGQKVRVVKGTPGYNMPPKKPAPANKAEGESASQDNTRAMPEDNTPAAEAGGRP</sequence>